<organism evidence="2 3">
    <name type="scientific">Orbilia javanica</name>
    <dbReference type="NCBI Taxonomy" id="47235"/>
    <lineage>
        <taxon>Eukaryota</taxon>
        <taxon>Fungi</taxon>
        <taxon>Dikarya</taxon>
        <taxon>Ascomycota</taxon>
        <taxon>Pezizomycotina</taxon>
        <taxon>Orbiliomycetes</taxon>
        <taxon>Orbiliales</taxon>
        <taxon>Orbiliaceae</taxon>
        <taxon>Orbilia</taxon>
    </lineage>
</organism>
<dbReference type="EMBL" id="JAVHNR010000002">
    <property type="protein sequence ID" value="KAK6351474.1"/>
    <property type="molecule type" value="Genomic_DNA"/>
</dbReference>
<dbReference type="Proteomes" id="UP001313282">
    <property type="component" value="Unassembled WGS sequence"/>
</dbReference>
<comment type="caution">
    <text evidence="2">The sequence shown here is derived from an EMBL/GenBank/DDBJ whole genome shotgun (WGS) entry which is preliminary data.</text>
</comment>
<feature type="region of interest" description="Disordered" evidence="1">
    <location>
        <begin position="206"/>
        <end position="225"/>
    </location>
</feature>
<feature type="region of interest" description="Disordered" evidence="1">
    <location>
        <begin position="456"/>
        <end position="479"/>
    </location>
</feature>
<keyword evidence="3" id="KW-1185">Reference proteome</keyword>
<reference evidence="2 3" key="1">
    <citation type="submission" date="2019-10" db="EMBL/GenBank/DDBJ databases">
        <authorList>
            <person name="Palmer J.M."/>
        </authorList>
    </citation>
    <scope>NUCLEOTIDE SEQUENCE [LARGE SCALE GENOMIC DNA]</scope>
    <source>
        <strain evidence="2 3">TWF718</strain>
    </source>
</reference>
<feature type="compositionally biased region" description="Basic and acidic residues" evidence="1">
    <location>
        <begin position="206"/>
        <end position="215"/>
    </location>
</feature>
<proteinExistence type="predicted"/>
<name>A0AAN8RL31_9PEZI</name>
<evidence type="ECO:0000313" key="2">
    <source>
        <dbReference type="EMBL" id="KAK6351474.1"/>
    </source>
</evidence>
<gene>
    <name evidence="2" type="ORF">TWF718_004634</name>
</gene>
<dbReference type="AlphaFoldDB" id="A0AAN8RL31"/>
<feature type="region of interest" description="Disordered" evidence="1">
    <location>
        <begin position="346"/>
        <end position="384"/>
    </location>
</feature>
<evidence type="ECO:0000256" key="1">
    <source>
        <dbReference type="SAM" id="MobiDB-lite"/>
    </source>
</evidence>
<protein>
    <submittedName>
        <fullName evidence="2">Uncharacterized protein</fullName>
    </submittedName>
</protein>
<evidence type="ECO:0000313" key="3">
    <source>
        <dbReference type="Proteomes" id="UP001313282"/>
    </source>
</evidence>
<sequence>MASDPFEETVFHHPHGTDEPSVCENCIELIPDPLGGPPSIFRERPLTLNWDKMSTTSRNMFAELASGDYANRFESCVHLTLLRWAKQMKPGDRNLLPDGNPTYVQDDVIPIIKAYVNRIPEPGVAGTPIPPALPMIELEALDFLHHHQALPYQQPDYADIFADVPDGFVWHPIQTLVGIRGLDHRTLIEFRAYKHFWAVHKDDNSTKEYHTKDEPTSEVSIIRPGEGSDYPQVSPGGFHNMSLPPANYQIRREFNKINRNRRDNGEPIHQPVIYVRFTDNVAHIITDHSNDVSIFDGEGVPYPKVIGSVPYDEYIDEEDFMSRFAEFGRVYVNRLPTLLETSVPLAASAAQSKQETPPPTPVSEKTPAPEKTPATSSNTQPKAHPNVIEFTAEFAGADLEARINIPQCQCPPTVKAAQMTGAFASGIALMKKTFTAGPQRVNIPEVDCCSKAAAKTSTPTSISTPAPAPTTTNPAPSVPTKQQLDLANLSAIQTKIKQLSLEKNNPRQLKLLSKNPSTAYGLDPTSAAAKAVVSKIATTVSAKAAANSKDAANLVAKGNGSGKPNTQTAPAPTIVFPPPTKDMFPELKSMVSAQGYYFANCSNIQKLMDDLPNEGFCKDIPRIGPGAKSWYTLKSEQRTNPIKYRGAKVPAIEHIKYTAVASLQQTVFYYLFTGERIKRKKVAADSADGTCFVKVYNILEAGQRLVIEHDAENYYVRTNGVAHRYDHSMNSGNVPTPVEPTNTKIELTAEEQMAYRQLIAESNDLWNHANVCKCKGAKS</sequence>
<accession>A0AAN8RL31</accession>